<dbReference type="InterPro" id="IPR041382">
    <property type="entry name" value="SH3_16"/>
</dbReference>
<keyword evidence="3" id="KW-0378">Hydrolase</keyword>
<dbReference type="SUPFAM" id="SSF54001">
    <property type="entry name" value="Cysteine proteinases"/>
    <property type="match status" value="1"/>
</dbReference>
<dbReference type="PANTHER" id="PTHR47359">
    <property type="entry name" value="PEPTIDOGLYCAN DL-ENDOPEPTIDASE CWLO"/>
    <property type="match status" value="1"/>
</dbReference>
<evidence type="ECO:0000256" key="3">
    <source>
        <dbReference type="ARBA" id="ARBA00022801"/>
    </source>
</evidence>
<evidence type="ECO:0000256" key="1">
    <source>
        <dbReference type="ARBA" id="ARBA00007074"/>
    </source>
</evidence>
<feature type="domain" description="NlpC/P60" evidence="5">
    <location>
        <begin position="156"/>
        <end position="283"/>
    </location>
</feature>
<sequence length="287" mass="31336">MNFDRRITPFRTDLAAERLRGQVEAERYTTGIPKRLTTSFQSLHRHPSADAPIDTQVLFGEVADVFEEREGWAWVQLQDDGYVGYLPAGSLGDAGTPPTHRIKALRTFVYPGPNLKLPNQGLLTLNSRVTVTEIEGEYACLGTGGYVMAAHLSDVSEHETDFVAIAERFLHTPYLWGGKTSIGIDCSGLAQISLLAAGIHAPRDSDMQESALGTPVAIRPDLSGLQRGDLVFWKGHVAIMLDETRMVHATGHTMTVSIEPLAVAEERIRTVSYGPITAIKRLSTLGA</sequence>
<dbReference type="InterPro" id="IPR000064">
    <property type="entry name" value="NLP_P60_dom"/>
</dbReference>
<evidence type="ECO:0000256" key="2">
    <source>
        <dbReference type="ARBA" id="ARBA00022670"/>
    </source>
</evidence>
<dbReference type="Pfam" id="PF00877">
    <property type="entry name" value="NLPC_P60"/>
    <property type="match status" value="1"/>
</dbReference>
<organism evidence="6 7">
    <name type="scientific">Microvirga brassicacearum</name>
    <dbReference type="NCBI Taxonomy" id="2580413"/>
    <lineage>
        <taxon>Bacteria</taxon>
        <taxon>Pseudomonadati</taxon>
        <taxon>Pseudomonadota</taxon>
        <taxon>Alphaproteobacteria</taxon>
        <taxon>Hyphomicrobiales</taxon>
        <taxon>Methylobacteriaceae</taxon>
        <taxon>Microvirga</taxon>
    </lineage>
</organism>
<dbReference type="GO" id="GO:0006508">
    <property type="term" value="P:proteolysis"/>
    <property type="evidence" value="ECO:0007669"/>
    <property type="project" value="UniProtKB-KW"/>
</dbReference>
<dbReference type="PROSITE" id="PS51935">
    <property type="entry name" value="NLPC_P60"/>
    <property type="match status" value="1"/>
</dbReference>
<dbReference type="InterPro" id="IPR051794">
    <property type="entry name" value="PG_Endopeptidase_C40"/>
</dbReference>
<dbReference type="AlphaFoldDB" id="A0A5N3PCV5"/>
<dbReference type="EMBL" id="VCMV01000013">
    <property type="protein sequence ID" value="KAB0267578.1"/>
    <property type="molecule type" value="Genomic_DNA"/>
</dbReference>
<evidence type="ECO:0000259" key="5">
    <source>
        <dbReference type="PROSITE" id="PS51935"/>
    </source>
</evidence>
<dbReference type="GO" id="GO:0008234">
    <property type="term" value="F:cysteine-type peptidase activity"/>
    <property type="evidence" value="ECO:0007669"/>
    <property type="project" value="UniProtKB-KW"/>
</dbReference>
<dbReference type="InterPro" id="IPR038765">
    <property type="entry name" value="Papain-like_cys_pep_sf"/>
</dbReference>
<reference evidence="6 7" key="1">
    <citation type="journal article" date="2019" name="Microorganisms">
        <title>Genome Insights into the Novel Species Microvirga brassicacearum, a Rapeseed Endophyte with Biotechnological Potential.</title>
        <authorList>
            <person name="Jimenez-Gomez A."/>
            <person name="Saati-Santamaria Z."/>
            <person name="Igual J.M."/>
            <person name="Rivas R."/>
            <person name="Mateos P.F."/>
            <person name="Garcia-Fraile P."/>
        </authorList>
    </citation>
    <scope>NUCLEOTIDE SEQUENCE [LARGE SCALE GENOMIC DNA]</scope>
    <source>
        <strain evidence="6 7">CDVBN77</strain>
    </source>
</reference>
<dbReference type="OrthoDB" id="9813368at2"/>
<name>A0A5N3PCV5_9HYPH</name>
<keyword evidence="4" id="KW-0788">Thiol protease</keyword>
<dbReference type="Pfam" id="PF18348">
    <property type="entry name" value="SH3_16"/>
    <property type="match status" value="1"/>
</dbReference>
<proteinExistence type="inferred from homology"/>
<dbReference type="Proteomes" id="UP000325684">
    <property type="component" value="Unassembled WGS sequence"/>
</dbReference>
<evidence type="ECO:0000256" key="4">
    <source>
        <dbReference type="ARBA" id="ARBA00022807"/>
    </source>
</evidence>
<gene>
    <name evidence="6" type="ORF">FEZ63_09840</name>
</gene>
<dbReference type="Gene3D" id="3.90.1720.10">
    <property type="entry name" value="endopeptidase domain like (from Nostoc punctiforme)"/>
    <property type="match status" value="1"/>
</dbReference>
<dbReference type="RefSeq" id="WP_150943778.1">
    <property type="nucleotide sequence ID" value="NZ_VCMV01000013.1"/>
</dbReference>
<evidence type="ECO:0000313" key="6">
    <source>
        <dbReference type="EMBL" id="KAB0267578.1"/>
    </source>
</evidence>
<keyword evidence="7" id="KW-1185">Reference proteome</keyword>
<evidence type="ECO:0000313" key="7">
    <source>
        <dbReference type="Proteomes" id="UP000325684"/>
    </source>
</evidence>
<accession>A0A5N3PCV5</accession>
<dbReference type="PANTHER" id="PTHR47359:SF3">
    <property type="entry name" value="NLP_P60 DOMAIN-CONTAINING PROTEIN-RELATED"/>
    <property type="match status" value="1"/>
</dbReference>
<comment type="caution">
    <text evidence="6">The sequence shown here is derived from an EMBL/GenBank/DDBJ whole genome shotgun (WGS) entry which is preliminary data.</text>
</comment>
<protein>
    <submittedName>
        <fullName evidence="6">NlpC/P60 family protein</fullName>
    </submittedName>
</protein>
<comment type="similarity">
    <text evidence="1">Belongs to the peptidase C40 family.</text>
</comment>
<dbReference type="Gene3D" id="2.30.30.40">
    <property type="entry name" value="SH3 Domains"/>
    <property type="match status" value="1"/>
</dbReference>
<keyword evidence="2" id="KW-0645">Protease</keyword>